<gene>
    <name evidence="2" type="ORF">J27TS8_03040</name>
</gene>
<dbReference type="Gene3D" id="3.90.1200.10">
    <property type="match status" value="1"/>
</dbReference>
<reference evidence="2" key="1">
    <citation type="submission" date="2021-03" db="EMBL/GenBank/DDBJ databases">
        <title>Antimicrobial resistance genes in bacteria isolated from Japanese honey, and their potential for conferring macrolide and lincosamide resistance in the American foulbrood pathogen Paenibacillus larvae.</title>
        <authorList>
            <person name="Okamoto M."/>
            <person name="Kumagai M."/>
            <person name="Kanamori H."/>
            <person name="Takamatsu D."/>
        </authorList>
    </citation>
    <scope>NUCLEOTIDE SEQUENCE</scope>
    <source>
        <strain evidence="2">J27TS8</strain>
    </source>
</reference>
<accession>A0A919WE73</accession>
<sequence>MDRLLFYLQDQLPFQITSLQPLRNHVFLLESKDFTKYIVKGYPSYRRLRTQVNITMDLKKHGFPHTYSFYNLTNGSPLLFEQTFYGIIEYLPPSAHSFTYEGHDNRVEALALLHQFHEVGRVLVEKYNGRLKKQHLLNKWRERTIAFLNQISFIKFFVQKEIIEEILQWADWSFRGLEQEDGAIDCPTVLHGDLAHHNFLRIEGEELYLIDFDLITIGDRSLDYLQFANRILPHIDWSLERLVKLELIRPFLHSKFFLYGLAFPSDIFREWNRLIREKHYNNPIIVRQVLDLTVGQFFERESFIKELKLALSELSQK</sequence>
<dbReference type="Pfam" id="PF01636">
    <property type="entry name" value="APH"/>
    <property type="match status" value="1"/>
</dbReference>
<comment type="caution">
    <text evidence="2">The sequence shown here is derived from an EMBL/GenBank/DDBJ whole genome shotgun (WGS) entry which is preliminary data.</text>
</comment>
<dbReference type="EMBL" id="BORC01000001">
    <property type="protein sequence ID" value="GIN60311.1"/>
    <property type="molecule type" value="Genomic_DNA"/>
</dbReference>
<dbReference type="InterPro" id="IPR002575">
    <property type="entry name" value="Aminoglycoside_PTrfase"/>
</dbReference>
<name>A0A919WE73_9BACI</name>
<evidence type="ECO:0000313" key="3">
    <source>
        <dbReference type="Proteomes" id="UP000682111"/>
    </source>
</evidence>
<proteinExistence type="predicted"/>
<dbReference type="SUPFAM" id="SSF56112">
    <property type="entry name" value="Protein kinase-like (PK-like)"/>
    <property type="match status" value="1"/>
</dbReference>
<keyword evidence="3" id="KW-1185">Reference proteome</keyword>
<protein>
    <recommendedName>
        <fullName evidence="1">Aminoglycoside phosphotransferase domain-containing protein</fullName>
    </recommendedName>
</protein>
<dbReference type="InterPro" id="IPR011009">
    <property type="entry name" value="Kinase-like_dom_sf"/>
</dbReference>
<dbReference type="Proteomes" id="UP000682111">
    <property type="component" value="Unassembled WGS sequence"/>
</dbReference>
<evidence type="ECO:0000259" key="1">
    <source>
        <dbReference type="Pfam" id="PF01636"/>
    </source>
</evidence>
<dbReference type="AlphaFoldDB" id="A0A919WE73"/>
<feature type="domain" description="Aminoglycoside phosphotransferase" evidence="1">
    <location>
        <begin position="24"/>
        <end position="236"/>
    </location>
</feature>
<organism evidence="2 3">
    <name type="scientific">Robertmurraya siralis</name>
    <dbReference type="NCBI Taxonomy" id="77777"/>
    <lineage>
        <taxon>Bacteria</taxon>
        <taxon>Bacillati</taxon>
        <taxon>Bacillota</taxon>
        <taxon>Bacilli</taxon>
        <taxon>Bacillales</taxon>
        <taxon>Bacillaceae</taxon>
        <taxon>Robertmurraya</taxon>
    </lineage>
</organism>
<evidence type="ECO:0000313" key="2">
    <source>
        <dbReference type="EMBL" id="GIN60311.1"/>
    </source>
</evidence>